<reference evidence="2 3" key="1">
    <citation type="submission" date="2016-05" db="EMBL/GenBank/DDBJ databases">
        <authorList>
            <person name="Lavstsen T."/>
            <person name="Jespersen J.S."/>
        </authorList>
    </citation>
    <scope>NUCLEOTIDE SEQUENCE [LARGE SCALE GENOMIC DNA]</scope>
    <source>
        <strain evidence="2 3">YLB-01</strain>
    </source>
</reference>
<keyword evidence="2" id="KW-0969">Cilium</keyword>
<dbReference type="OrthoDB" id="3268384at2"/>
<dbReference type="InterPro" id="IPR007809">
    <property type="entry name" value="FlgN-like"/>
</dbReference>
<comment type="caution">
    <text evidence="2">The sequence shown here is derived from an EMBL/GenBank/DDBJ whole genome shotgun (WGS) entry which is preliminary data.</text>
</comment>
<name>A0A1B9NJ02_9MICO</name>
<evidence type="ECO:0000313" key="3">
    <source>
        <dbReference type="Proteomes" id="UP000093355"/>
    </source>
</evidence>
<dbReference type="InterPro" id="IPR036679">
    <property type="entry name" value="FlgN-like_sf"/>
</dbReference>
<dbReference type="STRING" id="904291.A7J15_11255"/>
<keyword evidence="2" id="KW-0966">Cell projection</keyword>
<dbReference type="GO" id="GO:0044780">
    <property type="term" value="P:bacterial-type flagellum assembly"/>
    <property type="evidence" value="ECO:0007669"/>
    <property type="project" value="InterPro"/>
</dbReference>
<proteinExistence type="predicted"/>
<sequence length="161" mass="17619">MGANELSTRLWRERELLETLLFKLEEQQLILAAGRSRWVDRAASEVDAAVERMRHAGLERAIEVVEVAREWGAPADATLRELIAHAPNEAWSQVFVDHLRAMTALAGEVAAVRDANEMHLRAALRAAQEAIAGLGVRTGEYGADGATARGDSVPRLLDTDL</sequence>
<evidence type="ECO:0000313" key="2">
    <source>
        <dbReference type="EMBL" id="OCG76554.1"/>
    </source>
</evidence>
<keyword evidence="2" id="KW-0282">Flagellum</keyword>
<dbReference type="Pfam" id="PF05130">
    <property type="entry name" value="FlgN"/>
    <property type="match status" value="1"/>
</dbReference>
<dbReference type="Proteomes" id="UP000093355">
    <property type="component" value="Unassembled WGS sequence"/>
</dbReference>
<evidence type="ECO:0000256" key="1">
    <source>
        <dbReference type="ARBA" id="ARBA00022795"/>
    </source>
</evidence>
<keyword evidence="1" id="KW-1005">Bacterial flagellum biogenesis</keyword>
<dbReference type="EMBL" id="LXMD01000001">
    <property type="protein sequence ID" value="OCG76554.1"/>
    <property type="molecule type" value="Genomic_DNA"/>
</dbReference>
<dbReference type="AlphaFoldDB" id="A0A1B9NJ02"/>
<gene>
    <name evidence="2" type="ORF">A7J15_11255</name>
</gene>
<keyword evidence="3" id="KW-1185">Reference proteome</keyword>
<dbReference type="SUPFAM" id="SSF140566">
    <property type="entry name" value="FlgN-like"/>
    <property type="match status" value="1"/>
</dbReference>
<dbReference type="RefSeq" id="WP_067028012.1">
    <property type="nucleotide sequence ID" value="NZ_JRNY01000010.1"/>
</dbReference>
<organism evidence="2 3">
    <name type="scientific">Microbacterium sediminis</name>
    <dbReference type="NCBI Taxonomy" id="904291"/>
    <lineage>
        <taxon>Bacteria</taxon>
        <taxon>Bacillati</taxon>
        <taxon>Actinomycetota</taxon>
        <taxon>Actinomycetes</taxon>
        <taxon>Micrococcales</taxon>
        <taxon>Microbacteriaceae</taxon>
        <taxon>Microbacterium</taxon>
    </lineage>
</organism>
<protein>
    <submittedName>
        <fullName evidence="2">Flagellar biosynthesis protein FlgN</fullName>
    </submittedName>
</protein>
<accession>A0A1B9NJ02</accession>